<keyword evidence="2" id="KW-0732">Signal</keyword>
<feature type="transmembrane region" description="Helical" evidence="1">
    <location>
        <begin position="609"/>
        <end position="635"/>
    </location>
</feature>
<keyword evidence="4" id="KW-1185">Reference proteome</keyword>
<keyword evidence="1" id="KW-0472">Membrane</keyword>
<feature type="transmembrane region" description="Helical" evidence="1">
    <location>
        <begin position="348"/>
        <end position="365"/>
    </location>
</feature>
<protein>
    <submittedName>
        <fullName evidence="3">Uncharacterized protein</fullName>
    </submittedName>
</protein>
<feature type="transmembrane region" description="Helical" evidence="1">
    <location>
        <begin position="391"/>
        <end position="409"/>
    </location>
</feature>
<organism evidence="3 4">
    <name type="scientific">Orchesella dallaii</name>
    <dbReference type="NCBI Taxonomy" id="48710"/>
    <lineage>
        <taxon>Eukaryota</taxon>
        <taxon>Metazoa</taxon>
        <taxon>Ecdysozoa</taxon>
        <taxon>Arthropoda</taxon>
        <taxon>Hexapoda</taxon>
        <taxon>Collembola</taxon>
        <taxon>Entomobryomorpha</taxon>
        <taxon>Entomobryoidea</taxon>
        <taxon>Orchesellidae</taxon>
        <taxon>Orchesellinae</taxon>
        <taxon>Orchesella</taxon>
    </lineage>
</organism>
<keyword evidence="1" id="KW-1133">Transmembrane helix</keyword>
<accession>A0ABP1PT33</accession>
<evidence type="ECO:0000313" key="4">
    <source>
        <dbReference type="Proteomes" id="UP001642540"/>
    </source>
</evidence>
<reference evidence="3 4" key="1">
    <citation type="submission" date="2024-08" db="EMBL/GenBank/DDBJ databases">
        <authorList>
            <person name="Cucini C."/>
            <person name="Frati F."/>
        </authorList>
    </citation>
    <scope>NUCLEOTIDE SEQUENCE [LARGE SCALE GENOMIC DNA]</scope>
</reference>
<dbReference type="EMBL" id="CAXLJM020000011">
    <property type="protein sequence ID" value="CAL8076431.1"/>
    <property type="molecule type" value="Genomic_DNA"/>
</dbReference>
<sequence>MPLLKFSLQVAVASSILFSTTTVCSHKTQISIPSECVINYVTENETNFPYDFSSCINTPSAGYTIQDASNMSYAFTQTQEDIEERNLSITDGYFRLYSRFKRSCFVFHLLTTTFNGTTMAIQNSGFGTSESTIFLIDTKNNDEVITGFQSESNLFDSDLTPFHAPIVFAMNKTILLGLCYHCPPDSKLFTIQINSETGITLADVITTINRANGQGYGKRMEFVSSSADFLEANKFLEEHKGQHGREGLYSAMRVYATQQLFYINLLLLNLNTTMVVTLQNPLNDAPYSHWFLQIRFAEGGFLRIGNEYAITRGNLLIFDNMPAEVVGCDYADNLSSFDLSGVVNIIDVYTWICILLTVLAYAFIYKDMKLGTDLLWPFIGIGFYHSHNRKIIWNYLILISWISLTYQSFISSDALRVSEIPPLKELELKGYKMWVRKASHILGGSSSSIEAAYDMAPEICRKSFTNMFPGRKPHHVLDDGHAGLMEKLGKDDISDALEIISRDKLLIPYGLIVSLWSAMEHNFMYVKDTYLCKSFDLSEIISLKLQYTYRMWSYLSFKLAWMQKQWIEVGIFDRERNFWKVIKWRKFRNYELERADSFRMPHPMRVKSIVGVACLFHCSLGGGILLIYVLTLACFHKKSITLKFETGKECCKMKFVNLFAKALKGLYSLKKLFL</sequence>
<comment type="caution">
    <text evidence="3">The sequence shown here is derived from an EMBL/GenBank/DDBJ whole genome shotgun (WGS) entry which is preliminary data.</text>
</comment>
<feature type="chain" id="PRO_5045981147" evidence="2">
    <location>
        <begin position="26"/>
        <end position="674"/>
    </location>
</feature>
<feature type="signal peptide" evidence="2">
    <location>
        <begin position="1"/>
        <end position="25"/>
    </location>
</feature>
<keyword evidence="1" id="KW-0812">Transmembrane</keyword>
<gene>
    <name evidence="3" type="ORF">ODALV1_LOCUS3468</name>
</gene>
<evidence type="ECO:0000256" key="1">
    <source>
        <dbReference type="SAM" id="Phobius"/>
    </source>
</evidence>
<name>A0ABP1PT33_9HEXA</name>
<proteinExistence type="predicted"/>
<dbReference type="Proteomes" id="UP001642540">
    <property type="component" value="Unassembled WGS sequence"/>
</dbReference>
<evidence type="ECO:0000313" key="3">
    <source>
        <dbReference type="EMBL" id="CAL8076431.1"/>
    </source>
</evidence>
<evidence type="ECO:0000256" key="2">
    <source>
        <dbReference type="SAM" id="SignalP"/>
    </source>
</evidence>